<dbReference type="SUPFAM" id="SSF55008">
    <property type="entry name" value="HMA, heavy metal-associated domain"/>
    <property type="match status" value="1"/>
</dbReference>
<gene>
    <name evidence="2" type="ORF">VNO80_25558</name>
</gene>
<evidence type="ECO:0000259" key="1">
    <source>
        <dbReference type="PROSITE" id="PS50846"/>
    </source>
</evidence>
<protein>
    <recommendedName>
        <fullName evidence="1">HMA domain-containing protein</fullName>
    </recommendedName>
</protein>
<dbReference type="Gene3D" id="3.30.70.100">
    <property type="match status" value="1"/>
</dbReference>
<evidence type="ECO:0000313" key="3">
    <source>
        <dbReference type="Proteomes" id="UP001374584"/>
    </source>
</evidence>
<dbReference type="Proteomes" id="UP001374584">
    <property type="component" value="Unassembled WGS sequence"/>
</dbReference>
<dbReference type="GO" id="GO:0046872">
    <property type="term" value="F:metal ion binding"/>
    <property type="evidence" value="ECO:0007669"/>
    <property type="project" value="InterPro"/>
</dbReference>
<dbReference type="EMBL" id="JAYMYR010000009">
    <property type="protein sequence ID" value="KAK7342602.1"/>
    <property type="molecule type" value="Genomic_DNA"/>
</dbReference>
<proteinExistence type="predicted"/>
<reference evidence="2 3" key="1">
    <citation type="submission" date="2024-01" db="EMBL/GenBank/DDBJ databases">
        <title>The genomes of 5 underutilized Papilionoideae crops provide insights into root nodulation and disease resistanc.</title>
        <authorList>
            <person name="Jiang F."/>
        </authorList>
    </citation>
    <scope>NUCLEOTIDE SEQUENCE [LARGE SCALE GENOMIC DNA]</scope>
    <source>
        <strain evidence="2">JINMINGXINNONG_FW02</strain>
        <tissue evidence="2">Leaves</tissue>
    </source>
</reference>
<dbReference type="InterPro" id="IPR044526">
    <property type="entry name" value="NAKR1-3"/>
</dbReference>
<dbReference type="InterPro" id="IPR036163">
    <property type="entry name" value="HMA_dom_sf"/>
</dbReference>
<sequence length="142" mass="16100">MGKIGRMFDTFCLSFGSNTCFCMNSMEFEDEFEKKPLIIRATSDHKLRLKDVVDGKQTLAFQLKPQIVTLRVSMHCYGCAKKVEKHISKLEGVSSYKVDLETKIVMVMGDILPSEVLQSVSKVKNAELWNSQDMLAAEIENQ</sequence>
<dbReference type="InterPro" id="IPR006121">
    <property type="entry name" value="HMA_dom"/>
</dbReference>
<dbReference type="AlphaFoldDB" id="A0AAN9QP43"/>
<dbReference type="PROSITE" id="PS50846">
    <property type="entry name" value="HMA_2"/>
    <property type="match status" value="1"/>
</dbReference>
<accession>A0AAN9QP43</accession>
<dbReference type="Pfam" id="PF00403">
    <property type="entry name" value="HMA"/>
    <property type="match status" value="1"/>
</dbReference>
<dbReference type="PANTHER" id="PTHR46119:SF23">
    <property type="entry name" value="HEAVY METAL TRANSPORT_DETOXIFICATION SUPERFAMILY PROTEIN"/>
    <property type="match status" value="1"/>
</dbReference>
<evidence type="ECO:0000313" key="2">
    <source>
        <dbReference type="EMBL" id="KAK7342602.1"/>
    </source>
</evidence>
<comment type="caution">
    <text evidence="2">The sequence shown here is derived from an EMBL/GenBank/DDBJ whole genome shotgun (WGS) entry which is preliminary data.</text>
</comment>
<keyword evidence="3" id="KW-1185">Reference proteome</keyword>
<organism evidence="2 3">
    <name type="scientific">Phaseolus coccineus</name>
    <name type="common">Scarlet runner bean</name>
    <name type="synonym">Phaseolus multiflorus</name>
    <dbReference type="NCBI Taxonomy" id="3886"/>
    <lineage>
        <taxon>Eukaryota</taxon>
        <taxon>Viridiplantae</taxon>
        <taxon>Streptophyta</taxon>
        <taxon>Embryophyta</taxon>
        <taxon>Tracheophyta</taxon>
        <taxon>Spermatophyta</taxon>
        <taxon>Magnoliopsida</taxon>
        <taxon>eudicotyledons</taxon>
        <taxon>Gunneridae</taxon>
        <taxon>Pentapetalae</taxon>
        <taxon>rosids</taxon>
        <taxon>fabids</taxon>
        <taxon>Fabales</taxon>
        <taxon>Fabaceae</taxon>
        <taxon>Papilionoideae</taxon>
        <taxon>50 kb inversion clade</taxon>
        <taxon>NPAAA clade</taxon>
        <taxon>indigoferoid/millettioid clade</taxon>
        <taxon>Phaseoleae</taxon>
        <taxon>Phaseolus</taxon>
    </lineage>
</organism>
<feature type="domain" description="HMA" evidence="1">
    <location>
        <begin position="65"/>
        <end position="131"/>
    </location>
</feature>
<dbReference type="CDD" id="cd00371">
    <property type="entry name" value="HMA"/>
    <property type="match status" value="1"/>
</dbReference>
<name>A0AAN9QP43_PHACN</name>
<dbReference type="PANTHER" id="PTHR46119">
    <property type="entry name" value="OS08G0405700 PROTEIN"/>
    <property type="match status" value="1"/>
</dbReference>